<dbReference type="RefSeq" id="XP_009176481.1">
    <property type="nucleotide sequence ID" value="XM_009178217.1"/>
</dbReference>
<proteinExistence type="inferred from homology"/>
<dbReference type="SMR" id="A0A074YYN9"/>
<reference evidence="3 4" key="1">
    <citation type="submission" date="2013-11" db="EMBL/GenBank/DDBJ databases">
        <title>Opisthorchis viverrini - life in the bile duct.</title>
        <authorList>
            <person name="Young N.D."/>
            <person name="Nagarajan N."/>
            <person name="Lin S.J."/>
            <person name="Korhonen P.K."/>
            <person name="Jex A.R."/>
            <person name="Hall R.S."/>
            <person name="Safavi-Hemami H."/>
            <person name="Kaewkong W."/>
            <person name="Bertrand D."/>
            <person name="Gao S."/>
            <person name="Seet Q."/>
            <person name="Wongkham S."/>
            <person name="Teh B.T."/>
            <person name="Wongkham C."/>
            <person name="Intapan P.M."/>
            <person name="Maleewong W."/>
            <person name="Yang X."/>
            <person name="Hu M."/>
            <person name="Wang Z."/>
            <person name="Hofmann A."/>
            <person name="Sternberg P.W."/>
            <person name="Tan P."/>
            <person name="Wang J."/>
            <person name="Gasser R.B."/>
        </authorList>
    </citation>
    <scope>NUCLEOTIDE SEQUENCE [LARGE SCALE GENOMIC DNA]</scope>
</reference>
<dbReference type="GO" id="GO:0005615">
    <property type="term" value="C:extracellular space"/>
    <property type="evidence" value="ECO:0007669"/>
    <property type="project" value="TreeGrafter"/>
</dbReference>
<dbReference type="GO" id="GO:0008270">
    <property type="term" value="F:zinc ion binding"/>
    <property type="evidence" value="ECO:0007669"/>
    <property type="project" value="TreeGrafter"/>
</dbReference>
<dbReference type="InterPro" id="IPR050344">
    <property type="entry name" value="Peptidase_M1_aminopeptidases"/>
</dbReference>
<dbReference type="EMBL" id="KL597141">
    <property type="protein sequence ID" value="KER19773.1"/>
    <property type="molecule type" value="Genomic_DNA"/>
</dbReference>
<dbReference type="GO" id="GO:0070006">
    <property type="term" value="F:metalloaminopeptidase activity"/>
    <property type="evidence" value="ECO:0007669"/>
    <property type="project" value="TreeGrafter"/>
</dbReference>
<dbReference type="OrthoDB" id="6226506at2759"/>
<organism evidence="3 4">
    <name type="scientific">Opisthorchis viverrini</name>
    <name type="common">Southeast Asian liver fluke</name>
    <dbReference type="NCBI Taxonomy" id="6198"/>
    <lineage>
        <taxon>Eukaryota</taxon>
        <taxon>Metazoa</taxon>
        <taxon>Spiralia</taxon>
        <taxon>Lophotrochozoa</taxon>
        <taxon>Platyhelminthes</taxon>
        <taxon>Trematoda</taxon>
        <taxon>Digenea</taxon>
        <taxon>Opisthorchiida</taxon>
        <taxon>Opisthorchiata</taxon>
        <taxon>Opisthorchiidae</taxon>
        <taxon>Opisthorchis</taxon>
    </lineage>
</organism>
<dbReference type="KEGG" id="ovi:T265_11538"/>
<evidence type="ECO:0000259" key="2">
    <source>
        <dbReference type="Pfam" id="PF11838"/>
    </source>
</evidence>
<dbReference type="Gene3D" id="1.25.50.20">
    <property type="match status" value="1"/>
</dbReference>
<feature type="domain" description="ERAP1-like C-terminal" evidence="2">
    <location>
        <begin position="15"/>
        <end position="159"/>
    </location>
</feature>
<name>A0A074YYN9_OPIVI</name>
<comment type="similarity">
    <text evidence="1">Belongs to the peptidase M1 family.</text>
</comment>
<dbReference type="PANTHER" id="PTHR11533:SF299">
    <property type="entry name" value="AMINOPEPTIDASE"/>
    <property type="match status" value="1"/>
</dbReference>
<dbReference type="InterPro" id="IPR024571">
    <property type="entry name" value="ERAP1-like_C_dom"/>
</dbReference>
<dbReference type="GeneID" id="20325706"/>
<dbReference type="Proteomes" id="UP000054324">
    <property type="component" value="Unassembled WGS sequence"/>
</dbReference>
<accession>A0A074YYN9</accession>
<dbReference type="GO" id="GO:0042277">
    <property type="term" value="F:peptide binding"/>
    <property type="evidence" value="ECO:0007669"/>
    <property type="project" value="TreeGrafter"/>
</dbReference>
<dbReference type="GO" id="GO:0043171">
    <property type="term" value="P:peptide catabolic process"/>
    <property type="evidence" value="ECO:0007669"/>
    <property type="project" value="TreeGrafter"/>
</dbReference>
<dbReference type="PANTHER" id="PTHR11533">
    <property type="entry name" value="PROTEASE M1 ZINC METALLOPROTEASE"/>
    <property type="match status" value="1"/>
</dbReference>
<dbReference type="GO" id="GO:0006508">
    <property type="term" value="P:proteolysis"/>
    <property type="evidence" value="ECO:0007669"/>
    <property type="project" value="TreeGrafter"/>
</dbReference>
<evidence type="ECO:0000313" key="4">
    <source>
        <dbReference type="Proteomes" id="UP000054324"/>
    </source>
</evidence>
<sequence>MVPRSIHQALVKVRHNHILLRGSLAKLACRVGHRLCVTRAKQLYADWMADNHTNRIPPSLRPTVYCTAIQWGGQLEWQFLHNQLKTVNRDDELSNIRYALPCTRDAWLLNEYITSLLSRQPAEQSEITEAISHVAHNPMGQIILWDHIREEWQQMISEYITSLLSRQPAEQSEITEAISHVAHNPTGQIILWDFLRKFRSISFSRRTSDQFLAIR</sequence>
<evidence type="ECO:0000256" key="1">
    <source>
        <dbReference type="ARBA" id="ARBA00010136"/>
    </source>
</evidence>
<dbReference type="GO" id="GO:0016020">
    <property type="term" value="C:membrane"/>
    <property type="evidence" value="ECO:0007669"/>
    <property type="project" value="TreeGrafter"/>
</dbReference>
<dbReference type="AlphaFoldDB" id="A0A074YYN9"/>
<keyword evidence="4" id="KW-1185">Reference proteome</keyword>
<dbReference type="GO" id="GO:0005737">
    <property type="term" value="C:cytoplasm"/>
    <property type="evidence" value="ECO:0007669"/>
    <property type="project" value="TreeGrafter"/>
</dbReference>
<dbReference type="STRING" id="6198.A0A074YYN9"/>
<dbReference type="CTD" id="20325706"/>
<protein>
    <recommendedName>
        <fullName evidence="2">ERAP1-like C-terminal domain-containing protein</fullName>
    </recommendedName>
</protein>
<gene>
    <name evidence="3" type="ORF">T265_11538</name>
</gene>
<dbReference type="Pfam" id="PF11838">
    <property type="entry name" value="ERAP1_C"/>
    <property type="match status" value="1"/>
</dbReference>
<evidence type="ECO:0000313" key="3">
    <source>
        <dbReference type="EMBL" id="KER19773.1"/>
    </source>
</evidence>